<evidence type="ECO:0000256" key="2">
    <source>
        <dbReference type="SAM" id="MobiDB-lite"/>
    </source>
</evidence>
<organism evidence="4 5">
    <name type="scientific">Tanacetum coccineum</name>
    <dbReference type="NCBI Taxonomy" id="301880"/>
    <lineage>
        <taxon>Eukaryota</taxon>
        <taxon>Viridiplantae</taxon>
        <taxon>Streptophyta</taxon>
        <taxon>Embryophyta</taxon>
        <taxon>Tracheophyta</taxon>
        <taxon>Spermatophyta</taxon>
        <taxon>Magnoliopsida</taxon>
        <taxon>eudicotyledons</taxon>
        <taxon>Gunneridae</taxon>
        <taxon>Pentapetalae</taxon>
        <taxon>asterids</taxon>
        <taxon>campanulids</taxon>
        <taxon>Asterales</taxon>
        <taxon>Asteraceae</taxon>
        <taxon>Asteroideae</taxon>
        <taxon>Anthemideae</taxon>
        <taxon>Anthemidinae</taxon>
        <taxon>Tanacetum</taxon>
    </lineage>
</organism>
<keyword evidence="1" id="KW-0479">Metal-binding</keyword>
<comment type="caution">
    <text evidence="4">The sequence shown here is derived from an EMBL/GenBank/DDBJ whole genome shotgun (WGS) entry which is preliminary data.</text>
</comment>
<evidence type="ECO:0000313" key="5">
    <source>
        <dbReference type="Proteomes" id="UP001151760"/>
    </source>
</evidence>
<evidence type="ECO:0000256" key="1">
    <source>
        <dbReference type="PROSITE-ProRule" id="PRU00047"/>
    </source>
</evidence>
<reference evidence="4" key="2">
    <citation type="submission" date="2022-01" db="EMBL/GenBank/DDBJ databases">
        <authorList>
            <person name="Yamashiro T."/>
            <person name="Shiraishi A."/>
            <person name="Satake H."/>
            <person name="Nakayama K."/>
        </authorList>
    </citation>
    <scope>NUCLEOTIDE SEQUENCE</scope>
</reference>
<dbReference type="PANTHER" id="PTHR31286:SF99">
    <property type="entry name" value="DUF4283 DOMAIN-CONTAINING PROTEIN"/>
    <property type="match status" value="1"/>
</dbReference>
<keyword evidence="5" id="KW-1185">Reference proteome</keyword>
<feature type="domain" description="CCHC-type" evidence="3">
    <location>
        <begin position="34"/>
        <end position="48"/>
    </location>
</feature>
<dbReference type="InterPro" id="IPR001878">
    <property type="entry name" value="Znf_CCHC"/>
</dbReference>
<evidence type="ECO:0000259" key="3">
    <source>
        <dbReference type="PROSITE" id="PS50158"/>
    </source>
</evidence>
<gene>
    <name evidence="4" type="ORF">Tco_0769137</name>
</gene>
<keyword evidence="1" id="KW-0863">Zinc-finger</keyword>
<sequence length="753" mass="82886">MLTMRVKRFLKKTERNLNFNGKETVGFDKIKVECYNCHRRGHFARECRAPRNQGNRNGDGLRRNAPVDTSTTNALVVQDGIVQSVSDFDVHTCSKECLKSYDTLQKLVDQQLKALKKSNLEIIGYQMGLESLEARIVIHEKNKVVYEEDIAFLKNFVATAVVTKSGQVQVNTAKQSSSRAAASISTARPVNTVDPKTKEVLKEVKLLEKGKIKTEKLDFEDVYFVKELKFNLFSISQMYDKKNSVLFTKTKCLVLSPDFKLLDESQVLLKVPRQNNMYSFDLKNVVPSGGLTCLFAKATIDESNLWHRRLGHINFKTMNKLVRGNLVRGLPLKLFENDHTCVACQKGKQHKASCLLFLSWNGLYAIIGKIWLKKVLIFLNKWSPSVSILKKELSRVPVWVKFHDVPLGRSSYARILIEIDASNGFSDNLVMVVPNLEGPGYTKETIRVEYEWEPPRCKGGSSGADDEGFIKVKKKKSGGKRGTKNFKPVSVKPKTQYHPKLNQTTKEVSPKTTSSVGKKNVSTLGNSSKVGGDMLNRSRLLVEVESGWVGCWGHTVGRWMIGGGLVEGLTLVGRGGGWAGAGVVVLGWRGGGEGGGRVTRSAGRVGFGRGWRGWCDVGGIMGTGIGGRGDDGGGGVGVGGNGIFSISNSFEALDVDDSVTVEVESGNKASTSGVQEEDNSFTCLVEKIYRFEKQLLEGTCVLVDEDGKPIEKGDYLGDHGREDEVELGDNEMASFMAFKQSGVGYGTKSLSEQ</sequence>
<dbReference type="Gene3D" id="4.10.60.10">
    <property type="entry name" value="Zinc finger, CCHC-type"/>
    <property type="match status" value="1"/>
</dbReference>
<dbReference type="InterPro" id="IPR036875">
    <property type="entry name" value="Znf_CCHC_sf"/>
</dbReference>
<reference evidence="4" key="1">
    <citation type="journal article" date="2022" name="Int. J. Mol. Sci.">
        <title>Draft Genome of Tanacetum Coccineum: Genomic Comparison of Closely Related Tanacetum-Family Plants.</title>
        <authorList>
            <person name="Yamashiro T."/>
            <person name="Shiraishi A."/>
            <person name="Nakayama K."/>
            <person name="Satake H."/>
        </authorList>
    </citation>
    <scope>NUCLEOTIDE SEQUENCE</scope>
</reference>
<dbReference type="Proteomes" id="UP001151760">
    <property type="component" value="Unassembled WGS sequence"/>
</dbReference>
<dbReference type="SMART" id="SM00343">
    <property type="entry name" value="ZnF_C2HC"/>
    <property type="match status" value="1"/>
</dbReference>
<dbReference type="EMBL" id="BQNB010011128">
    <property type="protein sequence ID" value="GJS86501.1"/>
    <property type="molecule type" value="Genomic_DNA"/>
</dbReference>
<feature type="region of interest" description="Disordered" evidence="2">
    <location>
        <begin position="503"/>
        <end position="523"/>
    </location>
</feature>
<dbReference type="SUPFAM" id="SSF57756">
    <property type="entry name" value="Retrovirus zinc finger-like domains"/>
    <property type="match status" value="1"/>
</dbReference>
<accession>A0ABQ4ZAA9</accession>
<dbReference type="PROSITE" id="PS50158">
    <property type="entry name" value="ZF_CCHC"/>
    <property type="match status" value="1"/>
</dbReference>
<protein>
    <submittedName>
        <fullName evidence="4">Ribonuclease H-like domain-containing protein</fullName>
    </submittedName>
</protein>
<proteinExistence type="predicted"/>
<dbReference type="InterPro" id="IPR025724">
    <property type="entry name" value="GAG-pre-integrase_dom"/>
</dbReference>
<dbReference type="Pfam" id="PF13976">
    <property type="entry name" value="gag_pre-integrs"/>
    <property type="match status" value="1"/>
</dbReference>
<name>A0ABQ4ZAA9_9ASTR</name>
<keyword evidence="1" id="KW-0862">Zinc</keyword>
<dbReference type="PANTHER" id="PTHR31286">
    <property type="entry name" value="GLYCINE-RICH CELL WALL STRUCTURAL PROTEIN 1.8-LIKE"/>
    <property type="match status" value="1"/>
</dbReference>
<evidence type="ECO:0000313" key="4">
    <source>
        <dbReference type="EMBL" id="GJS86501.1"/>
    </source>
</evidence>
<dbReference type="InterPro" id="IPR040256">
    <property type="entry name" value="At4g02000-like"/>
</dbReference>